<reference evidence="1 2" key="1">
    <citation type="submission" date="2019-12" db="EMBL/GenBank/DDBJ databases">
        <authorList>
            <person name="Alioto T."/>
            <person name="Alioto T."/>
            <person name="Gomez Garrido J."/>
        </authorList>
    </citation>
    <scope>NUCLEOTIDE SEQUENCE [LARGE SCALE GENOMIC DNA]</scope>
</reference>
<name>A0A8S0SC70_OLEEU</name>
<sequence>MEDVELSEGMKILVLRMNEMVQAKTENEALWARAIETEQKLQVEKEMMEKLDGSLDQFGVLKAY</sequence>
<dbReference type="Proteomes" id="UP000594638">
    <property type="component" value="Unassembled WGS sequence"/>
</dbReference>
<evidence type="ECO:0000313" key="2">
    <source>
        <dbReference type="Proteomes" id="UP000594638"/>
    </source>
</evidence>
<dbReference type="Gramene" id="OE9A106605T1">
    <property type="protein sequence ID" value="OE9A106605C1"/>
    <property type="gene ID" value="OE9A106605"/>
</dbReference>
<accession>A0A8S0SC70</accession>
<keyword evidence="2" id="KW-1185">Reference proteome</keyword>
<dbReference type="EMBL" id="CACTIH010004074">
    <property type="protein sequence ID" value="CAA2989264.1"/>
    <property type="molecule type" value="Genomic_DNA"/>
</dbReference>
<comment type="caution">
    <text evidence="1">The sequence shown here is derived from an EMBL/GenBank/DDBJ whole genome shotgun (WGS) entry which is preliminary data.</text>
</comment>
<gene>
    <name evidence="1" type="ORF">OLEA9_A106605</name>
</gene>
<protein>
    <submittedName>
        <fullName evidence="1">Uncharacterized protein</fullName>
    </submittedName>
</protein>
<evidence type="ECO:0000313" key="1">
    <source>
        <dbReference type="EMBL" id="CAA2989264.1"/>
    </source>
</evidence>
<organism evidence="1 2">
    <name type="scientific">Olea europaea subsp. europaea</name>
    <dbReference type="NCBI Taxonomy" id="158383"/>
    <lineage>
        <taxon>Eukaryota</taxon>
        <taxon>Viridiplantae</taxon>
        <taxon>Streptophyta</taxon>
        <taxon>Embryophyta</taxon>
        <taxon>Tracheophyta</taxon>
        <taxon>Spermatophyta</taxon>
        <taxon>Magnoliopsida</taxon>
        <taxon>eudicotyledons</taxon>
        <taxon>Gunneridae</taxon>
        <taxon>Pentapetalae</taxon>
        <taxon>asterids</taxon>
        <taxon>lamiids</taxon>
        <taxon>Lamiales</taxon>
        <taxon>Oleaceae</taxon>
        <taxon>Oleeae</taxon>
        <taxon>Olea</taxon>
    </lineage>
</organism>
<proteinExistence type="predicted"/>
<dbReference type="AlphaFoldDB" id="A0A8S0SC70"/>